<organism evidence="8 9">
    <name type="scientific">Actibacterium naphthalenivorans</name>
    <dbReference type="NCBI Taxonomy" id="1614693"/>
    <lineage>
        <taxon>Bacteria</taxon>
        <taxon>Pseudomonadati</taxon>
        <taxon>Pseudomonadota</taxon>
        <taxon>Alphaproteobacteria</taxon>
        <taxon>Rhodobacterales</taxon>
        <taxon>Roseobacteraceae</taxon>
        <taxon>Actibacterium</taxon>
    </lineage>
</organism>
<evidence type="ECO:0000256" key="6">
    <source>
        <dbReference type="SAM" id="Phobius"/>
    </source>
</evidence>
<evidence type="ECO:0000313" key="8">
    <source>
        <dbReference type="EMBL" id="MBB4023577.1"/>
    </source>
</evidence>
<feature type="transmembrane region" description="Helical" evidence="6">
    <location>
        <begin position="6"/>
        <end position="26"/>
    </location>
</feature>
<dbReference type="GO" id="GO:0017004">
    <property type="term" value="P:cytochrome complex assembly"/>
    <property type="evidence" value="ECO:0007669"/>
    <property type="project" value="UniProtKB-KW"/>
</dbReference>
<dbReference type="GO" id="GO:0015036">
    <property type="term" value="F:disulfide oxidoreductase activity"/>
    <property type="evidence" value="ECO:0007669"/>
    <property type="project" value="InterPro"/>
</dbReference>
<evidence type="ECO:0000313" key="9">
    <source>
        <dbReference type="Proteomes" id="UP000585681"/>
    </source>
</evidence>
<feature type="domain" description="Thioredoxin" evidence="7">
    <location>
        <begin position="39"/>
        <end position="176"/>
    </location>
</feature>
<dbReference type="PROSITE" id="PS51352">
    <property type="entry name" value="THIOREDOXIN_2"/>
    <property type="match status" value="1"/>
</dbReference>
<evidence type="ECO:0000256" key="1">
    <source>
        <dbReference type="ARBA" id="ARBA00004196"/>
    </source>
</evidence>
<keyword evidence="5" id="KW-0676">Redox-active center</keyword>
<dbReference type="InterPro" id="IPR013766">
    <property type="entry name" value="Thioredoxin_domain"/>
</dbReference>
<comment type="caution">
    <text evidence="8">The sequence shown here is derived from an EMBL/GenBank/DDBJ whole genome shotgun (WGS) entry which is preliminary data.</text>
</comment>
<keyword evidence="3" id="KW-0201">Cytochrome c-type biogenesis</keyword>
<dbReference type="PANTHER" id="PTHR42852">
    <property type="entry name" value="THIOL:DISULFIDE INTERCHANGE PROTEIN DSBE"/>
    <property type="match status" value="1"/>
</dbReference>
<dbReference type="InterPro" id="IPR017937">
    <property type="entry name" value="Thioredoxin_CS"/>
</dbReference>
<keyword evidence="6" id="KW-0472">Membrane</keyword>
<dbReference type="Proteomes" id="UP000585681">
    <property type="component" value="Unassembled WGS sequence"/>
</dbReference>
<dbReference type="Pfam" id="PF08534">
    <property type="entry name" value="Redoxin"/>
    <property type="match status" value="1"/>
</dbReference>
<dbReference type="InterPro" id="IPR004799">
    <property type="entry name" value="Periplasmic_diS_OxRdtase_DsbE"/>
</dbReference>
<comment type="subcellular location">
    <subcellularLocation>
        <location evidence="1">Cell envelope</location>
    </subcellularLocation>
</comment>
<dbReference type="GO" id="GO:0030288">
    <property type="term" value="C:outer membrane-bounded periplasmic space"/>
    <property type="evidence" value="ECO:0007669"/>
    <property type="project" value="InterPro"/>
</dbReference>
<evidence type="ECO:0000256" key="3">
    <source>
        <dbReference type="ARBA" id="ARBA00022748"/>
    </source>
</evidence>
<comment type="similarity">
    <text evidence="2">Belongs to the thioredoxin family. DsbE subfamily.</text>
</comment>
<dbReference type="Gene3D" id="3.40.30.10">
    <property type="entry name" value="Glutaredoxin"/>
    <property type="match status" value="1"/>
</dbReference>
<dbReference type="SUPFAM" id="SSF52833">
    <property type="entry name" value="Thioredoxin-like"/>
    <property type="match status" value="1"/>
</dbReference>
<proteinExistence type="inferred from homology"/>
<dbReference type="InterPro" id="IPR050553">
    <property type="entry name" value="Thioredoxin_ResA/DsbE_sf"/>
</dbReference>
<dbReference type="EMBL" id="JACIEQ010000006">
    <property type="protein sequence ID" value="MBB4023577.1"/>
    <property type="molecule type" value="Genomic_DNA"/>
</dbReference>
<dbReference type="NCBIfam" id="TIGR00385">
    <property type="entry name" value="dsbE"/>
    <property type="match status" value="1"/>
</dbReference>
<keyword evidence="6" id="KW-1133">Transmembrane helix</keyword>
<evidence type="ECO:0000256" key="2">
    <source>
        <dbReference type="ARBA" id="ARBA00007758"/>
    </source>
</evidence>
<evidence type="ECO:0000256" key="4">
    <source>
        <dbReference type="ARBA" id="ARBA00023157"/>
    </source>
</evidence>
<evidence type="ECO:0000259" key="7">
    <source>
        <dbReference type="PROSITE" id="PS51352"/>
    </source>
</evidence>
<dbReference type="PANTHER" id="PTHR42852:SF6">
    <property type="entry name" value="THIOL:DISULFIDE INTERCHANGE PROTEIN DSBE"/>
    <property type="match status" value="1"/>
</dbReference>
<evidence type="ECO:0000256" key="5">
    <source>
        <dbReference type="ARBA" id="ARBA00023284"/>
    </source>
</evidence>
<gene>
    <name evidence="8" type="ORF">GGR17_003412</name>
</gene>
<protein>
    <submittedName>
        <fullName evidence="8">Cytochrome c biogenesis protein CcmG/thiol:disulfide interchange protein DsbE</fullName>
    </submittedName>
</protein>
<keyword evidence="9" id="KW-1185">Reference proteome</keyword>
<reference evidence="8" key="1">
    <citation type="submission" date="2020-08" db="EMBL/GenBank/DDBJ databases">
        <title>Genomic Encyclopedia of Type Strains, Phase IV (KMG-IV): sequencing the most valuable type-strain genomes for metagenomic binning, comparative biology and taxonomic classification.</title>
        <authorList>
            <person name="Goeker M."/>
        </authorList>
    </citation>
    <scope>NUCLEOTIDE SEQUENCE [LARGE SCALE GENOMIC DNA]</scope>
    <source>
        <strain evidence="8">DSM 105040</strain>
    </source>
</reference>
<accession>A0A840CNP1</accession>
<keyword evidence="6" id="KW-0812">Transmembrane</keyword>
<dbReference type="AlphaFoldDB" id="A0A840CNP1"/>
<name>A0A840CNP1_9RHOB</name>
<keyword evidence="4" id="KW-1015">Disulfide bond</keyword>
<dbReference type="PROSITE" id="PS00194">
    <property type="entry name" value="THIOREDOXIN_1"/>
    <property type="match status" value="1"/>
</dbReference>
<dbReference type="InterPro" id="IPR036249">
    <property type="entry name" value="Thioredoxin-like_sf"/>
</dbReference>
<sequence>MAKPRISILMILPPLIFAALAGLFLYGMVREDPDALPSTRIGQQAPAMTVTPLGDSAPFTDADLQAPGVKLVNFWASWCGPCRAEHPILERLSDEGVTIYGINYKDEPEKALRFLEELGDPYAAIVADGTGRTALEWGVYGVPETFVIDGSGKVILRFAGPMTTQVLEKTIRPAMVAAR</sequence>
<dbReference type="CDD" id="cd03010">
    <property type="entry name" value="TlpA_like_DsbE"/>
    <property type="match status" value="1"/>
</dbReference>
<dbReference type="InterPro" id="IPR013740">
    <property type="entry name" value="Redoxin"/>
</dbReference>